<evidence type="ECO:0000313" key="3">
    <source>
        <dbReference type="Proteomes" id="UP000015105"/>
    </source>
</evidence>
<name>A0A453A9H7_AEGTS</name>
<reference evidence="2" key="3">
    <citation type="journal article" date="2017" name="Nature">
        <title>Genome sequence of the progenitor of the wheat D genome Aegilops tauschii.</title>
        <authorList>
            <person name="Luo M.C."/>
            <person name="Gu Y.Q."/>
            <person name="Puiu D."/>
            <person name="Wang H."/>
            <person name="Twardziok S.O."/>
            <person name="Deal K.R."/>
            <person name="Huo N."/>
            <person name="Zhu T."/>
            <person name="Wang L."/>
            <person name="Wang Y."/>
            <person name="McGuire P.E."/>
            <person name="Liu S."/>
            <person name="Long H."/>
            <person name="Ramasamy R.K."/>
            <person name="Rodriguez J.C."/>
            <person name="Van S.L."/>
            <person name="Yuan L."/>
            <person name="Wang Z."/>
            <person name="Xia Z."/>
            <person name="Xiao L."/>
            <person name="Anderson O.D."/>
            <person name="Ouyang S."/>
            <person name="Liang Y."/>
            <person name="Zimin A.V."/>
            <person name="Pertea G."/>
            <person name="Qi P."/>
            <person name="Bennetzen J.L."/>
            <person name="Dai X."/>
            <person name="Dawson M.W."/>
            <person name="Muller H.G."/>
            <person name="Kugler K."/>
            <person name="Rivarola-Duarte L."/>
            <person name="Spannagl M."/>
            <person name="Mayer K.F.X."/>
            <person name="Lu F.H."/>
            <person name="Bevan M.W."/>
            <person name="Leroy P."/>
            <person name="Li P."/>
            <person name="You F.M."/>
            <person name="Sun Q."/>
            <person name="Liu Z."/>
            <person name="Lyons E."/>
            <person name="Wicker T."/>
            <person name="Salzberg S.L."/>
            <person name="Devos K.M."/>
            <person name="Dvorak J."/>
        </authorList>
    </citation>
    <scope>NUCLEOTIDE SEQUENCE [LARGE SCALE GENOMIC DNA]</scope>
    <source>
        <strain evidence="2">cv. AL8/78</strain>
    </source>
</reference>
<proteinExistence type="predicted"/>
<evidence type="ECO:0000313" key="2">
    <source>
        <dbReference type="EnsemblPlants" id="AET2Gv20042400.11"/>
    </source>
</evidence>
<reference evidence="3" key="2">
    <citation type="journal article" date="2017" name="Nat. Plants">
        <title>The Aegilops tauschii genome reveals multiple impacts of transposons.</title>
        <authorList>
            <person name="Zhao G."/>
            <person name="Zou C."/>
            <person name="Li K."/>
            <person name="Wang K."/>
            <person name="Li T."/>
            <person name="Gao L."/>
            <person name="Zhang X."/>
            <person name="Wang H."/>
            <person name="Yang Z."/>
            <person name="Liu X."/>
            <person name="Jiang W."/>
            <person name="Mao L."/>
            <person name="Kong X."/>
            <person name="Jiao Y."/>
            <person name="Jia J."/>
        </authorList>
    </citation>
    <scope>NUCLEOTIDE SEQUENCE [LARGE SCALE GENOMIC DNA]</scope>
    <source>
        <strain evidence="3">cv. AL8/78</strain>
    </source>
</reference>
<feature type="compositionally biased region" description="Basic residues" evidence="1">
    <location>
        <begin position="1"/>
        <end position="18"/>
    </location>
</feature>
<dbReference type="Gramene" id="AET2Gv20042400.11">
    <property type="protein sequence ID" value="AET2Gv20042400.11"/>
    <property type="gene ID" value="AET2Gv20042400"/>
</dbReference>
<organism evidence="2 3">
    <name type="scientific">Aegilops tauschii subsp. strangulata</name>
    <name type="common">Goatgrass</name>
    <dbReference type="NCBI Taxonomy" id="200361"/>
    <lineage>
        <taxon>Eukaryota</taxon>
        <taxon>Viridiplantae</taxon>
        <taxon>Streptophyta</taxon>
        <taxon>Embryophyta</taxon>
        <taxon>Tracheophyta</taxon>
        <taxon>Spermatophyta</taxon>
        <taxon>Magnoliopsida</taxon>
        <taxon>Liliopsida</taxon>
        <taxon>Poales</taxon>
        <taxon>Poaceae</taxon>
        <taxon>BOP clade</taxon>
        <taxon>Pooideae</taxon>
        <taxon>Triticodae</taxon>
        <taxon>Triticeae</taxon>
        <taxon>Triticinae</taxon>
        <taxon>Aegilops</taxon>
    </lineage>
</organism>
<accession>A0A453A9H7</accession>
<reference evidence="2" key="5">
    <citation type="journal article" date="2021" name="G3 (Bethesda)">
        <title>Aegilops tauschii genome assembly Aet v5.0 features greater sequence contiguity and improved annotation.</title>
        <authorList>
            <person name="Wang L."/>
            <person name="Zhu T."/>
            <person name="Rodriguez J.C."/>
            <person name="Deal K.R."/>
            <person name="Dubcovsky J."/>
            <person name="McGuire P.E."/>
            <person name="Lux T."/>
            <person name="Spannagl M."/>
            <person name="Mayer K.F.X."/>
            <person name="Baldrich P."/>
            <person name="Meyers B.C."/>
            <person name="Huo N."/>
            <person name="Gu Y.Q."/>
            <person name="Zhou H."/>
            <person name="Devos K.M."/>
            <person name="Bennetzen J.L."/>
            <person name="Unver T."/>
            <person name="Budak H."/>
            <person name="Gulick P.J."/>
            <person name="Galiba G."/>
            <person name="Kalapos B."/>
            <person name="Nelson D.R."/>
            <person name="Li P."/>
            <person name="You F.M."/>
            <person name="Luo M.C."/>
            <person name="Dvorak J."/>
        </authorList>
    </citation>
    <scope>NUCLEOTIDE SEQUENCE [LARGE SCALE GENOMIC DNA]</scope>
    <source>
        <strain evidence="2">cv. AL8/78</strain>
    </source>
</reference>
<dbReference type="EnsemblPlants" id="AET2Gv20042400.11">
    <property type="protein sequence ID" value="AET2Gv20042400.11"/>
    <property type="gene ID" value="AET2Gv20042400"/>
</dbReference>
<reference evidence="3" key="1">
    <citation type="journal article" date="2014" name="Science">
        <title>Ancient hybridizations among the ancestral genomes of bread wheat.</title>
        <authorList>
            <consortium name="International Wheat Genome Sequencing Consortium,"/>
            <person name="Marcussen T."/>
            <person name="Sandve S.R."/>
            <person name="Heier L."/>
            <person name="Spannagl M."/>
            <person name="Pfeifer M."/>
            <person name="Jakobsen K.S."/>
            <person name="Wulff B.B."/>
            <person name="Steuernagel B."/>
            <person name="Mayer K.F."/>
            <person name="Olsen O.A."/>
        </authorList>
    </citation>
    <scope>NUCLEOTIDE SEQUENCE [LARGE SCALE GENOMIC DNA]</scope>
    <source>
        <strain evidence="3">cv. AL8/78</strain>
    </source>
</reference>
<feature type="region of interest" description="Disordered" evidence="1">
    <location>
        <begin position="1"/>
        <end position="25"/>
    </location>
</feature>
<dbReference type="Proteomes" id="UP000015105">
    <property type="component" value="Chromosome 2D"/>
</dbReference>
<sequence length="68" mass="7808">MSTIGKVRHKEVRRRRPGHPSSQAVQSIQFLNKSPPCSLTDASVGVVQANWRRTLFAPFLLMYYYEVT</sequence>
<protein>
    <submittedName>
        <fullName evidence="2">Uncharacterized protein</fullName>
    </submittedName>
</protein>
<evidence type="ECO:0000256" key="1">
    <source>
        <dbReference type="SAM" id="MobiDB-lite"/>
    </source>
</evidence>
<reference evidence="2" key="4">
    <citation type="submission" date="2019-03" db="UniProtKB">
        <authorList>
            <consortium name="EnsemblPlants"/>
        </authorList>
    </citation>
    <scope>IDENTIFICATION</scope>
</reference>
<dbReference type="AlphaFoldDB" id="A0A453A9H7"/>
<keyword evidence="3" id="KW-1185">Reference proteome</keyword>